<organism evidence="1 2">
    <name type="scientific">Paramesorhizobium deserti</name>
    <dbReference type="NCBI Taxonomy" id="1494590"/>
    <lineage>
        <taxon>Bacteria</taxon>
        <taxon>Pseudomonadati</taxon>
        <taxon>Pseudomonadota</taxon>
        <taxon>Alphaproteobacteria</taxon>
        <taxon>Hyphomicrobiales</taxon>
        <taxon>Phyllobacteriaceae</taxon>
        <taxon>Paramesorhizobium</taxon>
    </lineage>
</organism>
<dbReference type="AlphaFoldDB" id="A0A135HT83"/>
<sequence>MPEHAVASQIAEGMLLPVLEDWCPLIPGLILYYPGRRHVPGSLRAFIDTLREVLSSSPVS</sequence>
<keyword evidence="2" id="KW-1185">Reference proteome</keyword>
<evidence type="ECO:0008006" key="3">
    <source>
        <dbReference type="Google" id="ProtNLM"/>
    </source>
</evidence>
<dbReference type="SUPFAM" id="SSF53850">
    <property type="entry name" value="Periplasmic binding protein-like II"/>
    <property type="match status" value="1"/>
</dbReference>
<name>A0A135HT83_9HYPH</name>
<dbReference type="Gene3D" id="3.40.190.290">
    <property type="match status" value="1"/>
</dbReference>
<dbReference type="RefSeq" id="WP_068883417.1">
    <property type="nucleotide sequence ID" value="NZ_LNTU01000034.1"/>
</dbReference>
<dbReference type="EMBL" id="LNTU01000034">
    <property type="protein sequence ID" value="KXF76400.1"/>
    <property type="molecule type" value="Genomic_DNA"/>
</dbReference>
<gene>
    <name evidence="1" type="ORF">ATN84_16130</name>
</gene>
<evidence type="ECO:0000313" key="1">
    <source>
        <dbReference type="EMBL" id="KXF76400.1"/>
    </source>
</evidence>
<protein>
    <recommendedName>
        <fullName evidence="3">LysR substrate-binding domain-containing protein</fullName>
    </recommendedName>
</protein>
<reference evidence="1 2" key="1">
    <citation type="submission" date="2015-11" db="EMBL/GenBank/DDBJ databases">
        <title>Draft genome sequence of Paramesorhizobium deserti A-3-E, a strain highly resistant to diverse beta-lactam antibiotics.</title>
        <authorList>
            <person name="Lv R."/>
            <person name="Yang X."/>
            <person name="Fang N."/>
            <person name="Guo J."/>
            <person name="Luo X."/>
            <person name="Peng F."/>
            <person name="Yang R."/>
            <person name="Cui Y."/>
            <person name="Fang C."/>
            <person name="Song Y."/>
        </authorList>
    </citation>
    <scope>NUCLEOTIDE SEQUENCE [LARGE SCALE GENOMIC DNA]</scope>
    <source>
        <strain evidence="1 2">A-3-E</strain>
    </source>
</reference>
<comment type="caution">
    <text evidence="1">The sequence shown here is derived from an EMBL/GenBank/DDBJ whole genome shotgun (WGS) entry which is preliminary data.</text>
</comment>
<evidence type="ECO:0000313" key="2">
    <source>
        <dbReference type="Proteomes" id="UP000070107"/>
    </source>
</evidence>
<proteinExistence type="predicted"/>
<dbReference type="Proteomes" id="UP000070107">
    <property type="component" value="Unassembled WGS sequence"/>
</dbReference>
<dbReference type="STRING" id="1494590.ATN84_16130"/>
<accession>A0A135HT83</accession>